<dbReference type="Pfam" id="PF25954">
    <property type="entry name" value="Beta-barrel_RND_2"/>
    <property type="match status" value="1"/>
</dbReference>
<comment type="subcellular location">
    <subcellularLocation>
        <location evidence="1">Cell envelope</location>
    </subcellularLocation>
</comment>
<dbReference type="Gene3D" id="1.10.287.470">
    <property type="entry name" value="Helix hairpin bin"/>
    <property type="match status" value="2"/>
</dbReference>
<dbReference type="PANTHER" id="PTHR32347">
    <property type="entry name" value="EFFLUX SYSTEM COMPONENT YKNX-RELATED"/>
    <property type="match status" value="1"/>
</dbReference>
<evidence type="ECO:0000256" key="1">
    <source>
        <dbReference type="ARBA" id="ARBA00004196"/>
    </source>
</evidence>
<dbReference type="Gene3D" id="6.20.50.140">
    <property type="match status" value="1"/>
</dbReference>
<organism evidence="5">
    <name type="scientific">marine metagenome</name>
    <dbReference type="NCBI Taxonomy" id="408172"/>
    <lineage>
        <taxon>unclassified sequences</taxon>
        <taxon>metagenomes</taxon>
        <taxon>ecological metagenomes</taxon>
    </lineage>
</organism>
<dbReference type="InterPro" id="IPR050465">
    <property type="entry name" value="UPF0194_transport"/>
</dbReference>
<dbReference type="PANTHER" id="PTHR32347:SF14">
    <property type="entry name" value="EFFLUX SYSTEM COMPONENT YKNX-RELATED"/>
    <property type="match status" value="1"/>
</dbReference>
<dbReference type="EMBL" id="UINC01006123">
    <property type="protein sequence ID" value="SVA25629.1"/>
    <property type="molecule type" value="Genomic_DNA"/>
</dbReference>
<reference evidence="5" key="1">
    <citation type="submission" date="2018-05" db="EMBL/GenBank/DDBJ databases">
        <authorList>
            <person name="Lanie J.A."/>
            <person name="Ng W.-L."/>
            <person name="Kazmierczak K.M."/>
            <person name="Andrzejewski T.M."/>
            <person name="Davidsen T.M."/>
            <person name="Wayne K.J."/>
            <person name="Tettelin H."/>
            <person name="Glass J.I."/>
            <person name="Rusch D."/>
            <person name="Podicherti R."/>
            <person name="Tsui H.-C.T."/>
            <person name="Winkler M.E."/>
        </authorList>
    </citation>
    <scope>NUCLEOTIDE SEQUENCE</scope>
</reference>
<accession>A0A381UBW0</accession>
<dbReference type="GO" id="GO:0030313">
    <property type="term" value="C:cell envelope"/>
    <property type="evidence" value="ECO:0007669"/>
    <property type="project" value="UniProtKB-SubCell"/>
</dbReference>
<dbReference type="Gene3D" id="2.40.30.170">
    <property type="match status" value="1"/>
</dbReference>
<dbReference type="InterPro" id="IPR058792">
    <property type="entry name" value="Beta-barrel_RND_2"/>
</dbReference>
<name>A0A381UBW0_9ZZZZ</name>
<evidence type="ECO:0008006" key="6">
    <source>
        <dbReference type="Google" id="ProtNLM"/>
    </source>
</evidence>
<evidence type="ECO:0000256" key="2">
    <source>
        <dbReference type="ARBA" id="ARBA00023054"/>
    </source>
</evidence>
<keyword evidence="2" id="KW-0175">Coiled coil</keyword>
<sequence>MSILLLISVYTLTGKVDDSESLSKIEYKKVKVLKGDLIVKVSAKGIVEPNFKVEVKSKASGKILNFPLEEGAFIKKGQPLLHLNKNDETRNVAKANADLTSGEASLKKSKTALLLQKHRYETDLNLSSSEVEEAVANLDDSRYQKKRQYELFEKKYISQETLDKAVTTFKVNQENLTQAKAKHQAAKDAIHDIAMKEHEVELAAAEVIRRQIALDESKERLEETDIYAPISGVIIQKLVEEGQIISSGVSNVSGGTALAEIADMSRIFIIADVDETDIGDIREGQKVDVTADAFYGKIFKGKVLSIGPKGVVENSITIFKVKIEIKGQGKNILKPMMSSNVDIITNKVKNTVYVSRQAIRLSENKSYAVILNNELPEEIEVKTGIQTPIHIEILSGLVADQEVIIGDWKKLLEEAKESNTKGSSLKKILWMIRSK</sequence>
<feature type="domain" description="Multidrug resistance protein MdtA-like barrel-sandwich hybrid" evidence="3">
    <location>
        <begin position="52"/>
        <end position="250"/>
    </location>
</feature>
<evidence type="ECO:0000259" key="3">
    <source>
        <dbReference type="Pfam" id="PF25917"/>
    </source>
</evidence>
<dbReference type="Gene3D" id="2.40.50.100">
    <property type="match status" value="2"/>
</dbReference>
<gene>
    <name evidence="5" type="ORF">METZ01_LOCUS78483</name>
</gene>
<protein>
    <recommendedName>
        <fullName evidence="6">RND efflux pump membrane fusion protein barrel-sandwich domain-containing protein</fullName>
    </recommendedName>
</protein>
<dbReference type="AlphaFoldDB" id="A0A381UBW0"/>
<dbReference type="InterPro" id="IPR058625">
    <property type="entry name" value="MdtA-like_BSH"/>
</dbReference>
<evidence type="ECO:0000313" key="5">
    <source>
        <dbReference type="EMBL" id="SVA25629.1"/>
    </source>
</evidence>
<proteinExistence type="predicted"/>
<feature type="domain" description="CusB-like beta-barrel" evidence="4">
    <location>
        <begin position="269"/>
        <end position="344"/>
    </location>
</feature>
<dbReference type="Pfam" id="PF25917">
    <property type="entry name" value="BSH_RND"/>
    <property type="match status" value="1"/>
</dbReference>
<dbReference type="SUPFAM" id="SSF111369">
    <property type="entry name" value="HlyD-like secretion proteins"/>
    <property type="match status" value="2"/>
</dbReference>
<evidence type="ECO:0000259" key="4">
    <source>
        <dbReference type="Pfam" id="PF25954"/>
    </source>
</evidence>